<dbReference type="PROSITE" id="PS00622">
    <property type="entry name" value="HTH_LUXR_1"/>
    <property type="match status" value="1"/>
</dbReference>
<comment type="caution">
    <text evidence="5">The sequence shown here is derived from an EMBL/GenBank/DDBJ whole genome shotgun (WGS) entry which is preliminary data.</text>
</comment>
<keyword evidence="2" id="KW-0238">DNA-binding</keyword>
<dbReference type="PANTHER" id="PTHR44688:SF16">
    <property type="entry name" value="DNA-BINDING TRANSCRIPTIONAL ACTIVATOR DEVR_DOSR"/>
    <property type="match status" value="1"/>
</dbReference>
<keyword evidence="6" id="KW-1185">Reference proteome</keyword>
<accession>A0ABV9MII2</accession>
<name>A0ABV9MII2_9MICC</name>
<dbReference type="SUPFAM" id="SSF46894">
    <property type="entry name" value="C-terminal effector domain of the bipartite response regulators"/>
    <property type="match status" value="1"/>
</dbReference>
<dbReference type="EMBL" id="JBHSHE010000022">
    <property type="protein sequence ID" value="MFC4715727.1"/>
    <property type="molecule type" value="Genomic_DNA"/>
</dbReference>
<protein>
    <submittedName>
        <fullName evidence="5">Response regulator transcription factor</fullName>
    </submittedName>
</protein>
<sequence length="803" mass="88478">MILLNCLSSEMDNPFSTVGSIIDEAPSNSDMLTVIRQVENRILQPHHSPPRRTLLLVENAHYMDQESAYILTQLVQGRSLDLILITSSPLHERSNLEPFESLGGEHPLVLGPLSDAEMARVLEKLTDAPPTAGSLALMRSLSGGIYEIFYILCDAIKAEGCWQIVAGNCVLLVEHLRDDPKVSEEITQLFEQIERDESKLISALAFGGQSPLASVQNKMPQATLCALESGLLILNSKQEVRVSSTLLSSRIVRTLSPAEADELFNFWIHSDSEQFFANWHRSLWSLAAGQQVPESELIESAEEANDSGHYKAAHEIATAPAPHRRSKLRRIQELRAIAASGQYLETVSELEQISIEPLLPVEVESLTAAWAALLPHLFGHRWELENAKSIWSGLLEKYQLHGSDPLALRIRALKIICDDIGKPEFIHEMREILALEPPVDIVFLLLSFAFENMTIEVDAPEVQIAIKALAERGSFEMRVSIYGTGILAEAVTGTLSPDLSALYRSEDLEHSLLRHISALGSFKRGWQAELKGQVDQCGTEFIQASADFDAAGMSNYAQISAINVLARNPRLQDPTLLALVDDAKDSLVLGSPLLKACGALAVAVVHHANPDAWTISLQRLVKDANPSVALQVLWHVHRFQNDEARTTLSQMKKDVSDLAQRTNSPRYSLIGEVLSKVYDSPETLITPPLSESFRTHPEIAGVGWAAVLASESVDDELAAEARRHLYGSTVDYSNIPVVYNVLETHGLSPRELDTAKCAARGLSNKQIAIQLNLSVRTIEGHLYRAFSKLGLQDRQGLVPLGLE</sequence>
<dbReference type="PRINTS" id="PR00038">
    <property type="entry name" value="HTHLUXR"/>
</dbReference>
<dbReference type="PANTHER" id="PTHR44688">
    <property type="entry name" value="DNA-BINDING TRANSCRIPTIONAL ACTIVATOR DEVR_DOSR"/>
    <property type="match status" value="1"/>
</dbReference>
<evidence type="ECO:0000259" key="4">
    <source>
        <dbReference type="PROSITE" id="PS50043"/>
    </source>
</evidence>
<proteinExistence type="predicted"/>
<dbReference type="Pfam" id="PF00196">
    <property type="entry name" value="GerE"/>
    <property type="match status" value="1"/>
</dbReference>
<organism evidence="5 6">
    <name type="scientific">Glutamicibacter bergerei</name>
    <dbReference type="NCBI Taxonomy" id="256702"/>
    <lineage>
        <taxon>Bacteria</taxon>
        <taxon>Bacillati</taxon>
        <taxon>Actinomycetota</taxon>
        <taxon>Actinomycetes</taxon>
        <taxon>Micrococcales</taxon>
        <taxon>Micrococcaceae</taxon>
        <taxon>Glutamicibacter</taxon>
    </lineage>
</organism>
<dbReference type="InterPro" id="IPR000792">
    <property type="entry name" value="Tscrpt_reg_LuxR_C"/>
</dbReference>
<dbReference type="Gene3D" id="1.10.10.10">
    <property type="entry name" value="Winged helix-like DNA-binding domain superfamily/Winged helix DNA-binding domain"/>
    <property type="match status" value="1"/>
</dbReference>
<evidence type="ECO:0000256" key="1">
    <source>
        <dbReference type="ARBA" id="ARBA00023015"/>
    </source>
</evidence>
<keyword evidence="3" id="KW-0804">Transcription</keyword>
<dbReference type="Proteomes" id="UP001595884">
    <property type="component" value="Unassembled WGS sequence"/>
</dbReference>
<keyword evidence="1" id="KW-0805">Transcription regulation</keyword>
<dbReference type="InterPro" id="IPR016032">
    <property type="entry name" value="Sig_transdc_resp-reg_C-effctor"/>
</dbReference>
<feature type="domain" description="HTH luxR-type" evidence="4">
    <location>
        <begin position="740"/>
        <end position="803"/>
    </location>
</feature>
<gene>
    <name evidence="5" type="ORF">ACFO7V_06195</name>
</gene>
<evidence type="ECO:0000256" key="3">
    <source>
        <dbReference type="ARBA" id="ARBA00023163"/>
    </source>
</evidence>
<evidence type="ECO:0000313" key="5">
    <source>
        <dbReference type="EMBL" id="MFC4715727.1"/>
    </source>
</evidence>
<dbReference type="InterPro" id="IPR036388">
    <property type="entry name" value="WH-like_DNA-bd_sf"/>
</dbReference>
<evidence type="ECO:0000313" key="6">
    <source>
        <dbReference type="Proteomes" id="UP001595884"/>
    </source>
</evidence>
<dbReference type="SMART" id="SM00421">
    <property type="entry name" value="HTH_LUXR"/>
    <property type="match status" value="1"/>
</dbReference>
<dbReference type="PROSITE" id="PS50043">
    <property type="entry name" value="HTH_LUXR_2"/>
    <property type="match status" value="1"/>
</dbReference>
<evidence type="ECO:0000256" key="2">
    <source>
        <dbReference type="ARBA" id="ARBA00023125"/>
    </source>
</evidence>
<reference evidence="6" key="1">
    <citation type="journal article" date="2019" name="Int. J. Syst. Evol. Microbiol.">
        <title>The Global Catalogue of Microorganisms (GCM) 10K type strain sequencing project: providing services to taxonomists for standard genome sequencing and annotation.</title>
        <authorList>
            <consortium name="The Broad Institute Genomics Platform"/>
            <consortium name="The Broad Institute Genome Sequencing Center for Infectious Disease"/>
            <person name="Wu L."/>
            <person name="Ma J."/>
        </authorList>
    </citation>
    <scope>NUCLEOTIDE SEQUENCE [LARGE SCALE GENOMIC DNA]</scope>
    <source>
        <strain evidence="6">CGMCC 1.12849</strain>
    </source>
</reference>
<dbReference type="CDD" id="cd06170">
    <property type="entry name" value="LuxR_C_like"/>
    <property type="match status" value="1"/>
</dbReference>